<evidence type="ECO:0000313" key="1">
    <source>
        <dbReference type="EMBL" id="VEU34129.1"/>
    </source>
</evidence>
<proteinExistence type="predicted"/>
<accession>A0A448YWP4</accession>
<gene>
    <name evidence="1" type="ORF">PSNMU_V1.4_AUG-EV-PASAV3_0008240</name>
</gene>
<keyword evidence="2" id="KW-1185">Reference proteome</keyword>
<protein>
    <submittedName>
        <fullName evidence="1">Uncharacterized protein</fullName>
    </submittedName>
</protein>
<organism evidence="1 2">
    <name type="scientific">Pseudo-nitzschia multistriata</name>
    <dbReference type="NCBI Taxonomy" id="183589"/>
    <lineage>
        <taxon>Eukaryota</taxon>
        <taxon>Sar</taxon>
        <taxon>Stramenopiles</taxon>
        <taxon>Ochrophyta</taxon>
        <taxon>Bacillariophyta</taxon>
        <taxon>Bacillariophyceae</taxon>
        <taxon>Bacillariophycidae</taxon>
        <taxon>Bacillariales</taxon>
        <taxon>Bacillariaceae</taxon>
        <taxon>Pseudo-nitzschia</taxon>
    </lineage>
</organism>
<evidence type="ECO:0000313" key="2">
    <source>
        <dbReference type="Proteomes" id="UP000291116"/>
    </source>
</evidence>
<sequence>MNPEYVPVAFVPSNILKVNCSCCCDPDRCSDGGVSGVFELPASGAGPFSLRSGDAVPASFSSASSKLKMNSELWIWAEGLGSCDPALDPAWLAETASAVKYRYISSVQKKKSA</sequence>
<dbReference type="Proteomes" id="UP000291116">
    <property type="component" value="Unassembled WGS sequence"/>
</dbReference>
<dbReference type="AlphaFoldDB" id="A0A448YWP4"/>
<dbReference type="EMBL" id="CAACVS010000019">
    <property type="protein sequence ID" value="VEU34129.1"/>
    <property type="molecule type" value="Genomic_DNA"/>
</dbReference>
<reference evidence="1 2" key="1">
    <citation type="submission" date="2019-01" db="EMBL/GenBank/DDBJ databases">
        <authorList>
            <person name="Ferrante I. M."/>
        </authorList>
    </citation>
    <scope>NUCLEOTIDE SEQUENCE [LARGE SCALE GENOMIC DNA]</scope>
    <source>
        <strain evidence="1 2">B856</strain>
    </source>
</reference>
<name>A0A448YWP4_9STRA</name>